<proteinExistence type="predicted"/>
<evidence type="ECO:0000313" key="3">
    <source>
        <dbReference type="EMBL" id="RJL02364.1"/>
    </source>
</evidence>
<accession>A0A418ZUL3</accession>
<feature type="compositionally biased region" description="Low complexity" evidence="2">
    <location>
        <begin position="810"/>
        <end position="819"/>
    </location>
</feature>
<evidence type="ECO:0000256" key="1">
    <source>
        <dbReference type="SAM" id="Coils"/>
    </source>
</evidence>
<protein>
    <submittedName>
        <fullName evidence="3">Uncharacterized protein</fullName>
    </submittedName>
</protein>
<dbReference type="AlphaFoldDB" id="A0A418ZUL3"/>
<reference evidence="4" key="1">
    <citation type="submission" date="2018-09" db="EMBL/GenBank/DDBJ databases">
        <title>Paracoccus onubensis nov. sp. a moderate halophilic bacterium isolated from Gruta de las Maravillas (Aracena, Spain).</title>
        <authorList>
            <person name="Jurado V."/>
            <person name="Gutierrez-Patricio S."/>
            <person name="Gonzalez-Pimentel J.L."/>
            <person name="Miller A.Z."/>
            <person name="Laiz L."/>
            <person name="Saiz-Jimenez C."/>
        </authorList>
    </citation>
    <scope>NUCLEOTIDE SEQUENCE [LARGE SCALE GENOMIC DNA]</scope>
    <source>
        <strain evidence="4">DSM 26381</strain>
    </source>
</reference>
<comment type="caution">
    <text evidence="3">The sequence shown here is derived from an EMBL/GenBank/DDBJ whole genome shotgun (WGS) entry which is preliminary data.</text>
</comment>
<dbReference type="Proteomes" id="UP000283587">
    <property type="component" value="Unassembled WGS sequence"/>
</dbReference>
<feature type="coiled-coil region" evidence="1">
    <location>
        <begin position="68"/>
        <end position="95"/>
    </location>
</feature>
<dbReference type="EMBL" id="QZEW01000147">
    <property type="protein sequence ID" value="RJL02364.1"/>
    <property type="molecule type" value="Genomic_DNA"/>
</dbReference>
<evidence type="ECO:0000313" key="4">
    <source>
        <dbReference type="Proteomes" id="UP000283587"/>
    </source>
</evidence>
<keyword evidence="4" id="KW-1185">Reference proteome</keyword>
<evidence type="ECO:0000256" key="2">
    <source>
        <dbReference type="SAM" id="MobiDB-lite"/>
    </source>
</evidence>
<name>A0A418ZUL3_9RHOB</name>
<organism evidence="3 4">
    <name type="scientific">Paracoccus siganidrum</name>
    <dbReference type="NCBI Taxonomy" id="1276757"/>
    <lineage>
        <taxon>Bacteria</taxon>
        <taxon>Pseudomonadati</taxon>
        <taxon>Pseudomonadota</taxon>
        <taxon>Alphaproteobacteria</taxon>
        <taxon>Rhodobacterales</taxon>
        <taxon>Paracoccaceae</taxon>
        <taxon>Paracoccus</taxon>
    </lineage>
</organism>
<dbReference type="OrthoDB" id="6576970at2"/>
<sequence length="831" mass="91822">MSFADCVGRAVKDGHTDAGRGKRAQAMWSELADRYEAQGRPRDVAEALAAEDVKRALKKEAGDKRHTYIKQLNVMRRLEAEVDQAKDLATLATNKIEHMAAGANPTTSLVGQANGLRRMFHHRLADLLVRHSRDLKGNIKDPAGLMNVVRELHGESTGDAAALAMSKSVRDVFKDMRRMFNEAGGVIGELDDWGLPHVHNRLAITSAGFDTWSRQIDDRIAWHRIEDKMTGKPFASEGQKPPLEVRQRFLREIYDNIAFGRDSQTAVYGRVEGKNLVNKMAESRVLHFNTADDWIAYNKDFGTGNPYASIIAHAHRMADQIVQLREYGPSPELGLDYQRQLALKKAREAGDEALAGKIEQNFVHASRMLRIQNGGIQPASLRQAQIARFFSSLRHFLTAAMLDRAVIASLSDANSMRMAARSIGMNPANPFQRHMSLITSGMAREEALRAGWVADTLADAGLVLARWQSEVPPADIAERMSSFVMRAQGLSHWTDTGRNAFQMEMSGLFAANAGRKIDDIDDIDEPLRTLLRNKNISDDDWRAFTDPETMFRAGNGATFASPIYWREATTMDPSKADDLFLKLQALLEEQTEFAVPTQSLWARAHVEADAIPGTIDYEIRKSGLMVKSFAMTFTVDQISRIMSMNGWQQRALYGFDLAAGSTVLGATSLLIADLINGRDPSDMTKPMFWAEAMAKGGGFGVIGDIVATGESSWGGGYGSWVAGPGFQLMDDVWRLSVGNAIELMGGQETKAGREFVRFLKRYTPGSDLPYAGLAIDRLVWSSLQRLLDPEAEEAFTMAARRNEKDGGSPGWWLPGSPAPGRAPDVMNALGR</sequence>
<dbReference type="RefSeq" id="WP_119900871.1">
    <property type="nucleotide sequence ID" value="NZ_QNRC01000027.1"/>
</dbReference>
<feature type="region of interest" description="Disordered" evidence="2">
    <location>
        <begin position="802"/>
        <end position="831"/>
    </location>
</feature>
<keyword evidence="1" id="KW-0175">Coiled coil</keyword>
<gene>
    <name evidence="3" type="ORF">D3P05_21795</name>
</gene>